<dbReference type="KEGG" id="dan:6507575"/>
<dbReference type="PROSITE" id="PS51257">
    <property type="entry name" value="PROKAR_LIPOPROTEIN"/>
    <property type="match status" value="1"/>
</dbReference>
<feature type="signal peptide" evidence="2">
    <location>
        <begin position="1"/>
        <end position="24"/>
    </location>
</feature>
<keyword evidence="4" id="KW-1185">Reference proteome</keyword>
<evidence type="ECO:0000256" key="1">
    <source>
        <dbReference type="SAM" id="Phobius"/>
    </source>
</evidence>
<name>B3MUK7_DROAN</name>
<keyword evidence="1" id="KW-1133">Transmembrane helix</keyword>
<dbReference type="Proteomes" id="UP000007801">
    <property type="component" value="Unassembled WGS sequence"/>
</dbReference>
<evidence type="ECO:0000313" key="3">
    <source>
        <dbReference type="EMBL" id="EDV33536.1"/>
    </source>
</evidence>
<dbReference type="OMA" id="RSAYIAC"/>
<dbReference type="InParanoid" id="B3MUK7"/>
<feature type="chain" id="PRO_5002793546" evidence="2">
    <location>
        <begin position="25"/>
        <end position="128"/>
    </location>
</feature>
<dbReference type="eggNOG" id="ENOG502T6Q9">
    <property type="taxonomic scope" value="Eukaryota"/>
</dbReference>
<proteinExistence type="predicted"/>
<reference evidence="3 4" key="1">
    <citation type="journal article" date="2007" name="Nature">
        <title>Evolution of genes and genomes on the Drosophila phylogeny.</title>
        <authorList>
            <consortium name="Drosophila 12 Genomes Consortium"/>
            <person name="Clark A.G."/>
            <person name="Eisen M.B."/>
            <person name="Smith D.R."/>
            <person name="Bergman C.M."/>
            <person name="Oliver B."/>
            <person name="Markow T.A."/>
            <person name="Kaufman T.C."/>
            <person name="Kellis M."/>
            <person name="Gelbart W."/>
            <person name="Iyer V.N."/>
            <person name="Pollard D.A."/>
            <person name="Sackton T.B."/>
            <person name="Larracuente A.M."/>
            <person name="Singh N.D."/>
            <person name="Abad J.P."/>
            <person name="Abt D.N."/>
            <person name="Adryan B."/>
            <person name="Aguade M."/>
            <person name="Akashi H."/>
            <person name="Anderson W.W."/>
            <person name="Aquadro C.F."/>
            <person name="Ardell D.H."/>
            <person name="Arguello R."/>
            <person name="Artieri C.G."/>
            <person name="Barbash D.A."/>
            <person name="Barker D."/>
            <person name="Barsanti P."/>
            <person name="Batterham P."/>
            <person name="Batzoglou S."/>
            <person name="Begun D."/>
            <person name="Bhutkar A."/>
            <person name="Blanco E."/>
            <person name="Bosak S.A."/>
            <person name="Bradley R.K."/>
            <person name="Brand A.D."/>
            <person name="Brent M.R."/>
            <person name="Brooks A.N."/>
            <person name="Brown R.H."/>
            <person name="Butlin R.K."/>
            <person name="Caggese C."/>
            <person name="Calvi B.R."/>
            <person name="Bernardo de Carvalho A."/>
            <person name="Caspi A."/>
            <person name="Castrezana S."/>
            <person name="Celniker S.E."/>
            <person name="Chang J.L."/>
            <person name="Chapple C."/>
            <person name="Chatterji S."/>
            <person name="Chinwalla A."/>
            <person name="Civetta A."/>
            <person name="Clifton S.W."/>
            <person name="Comeron J.M."/>
            <person name="Costello J.C."/>
            <person name="Coyne J.A."/>
            <person name="Daub J."/>
            <person name="David R.G."/>
            <person name="Delcher A.L."/>
            <person name="Delehaunty K."/>
            <person name="Do C.B."/>
            <person name="Ebling H."/>
            <person name="Edwards K."/>
            <person name="Eickbush T."/>
            <person name="Evans J.D."/>
            <person name="Filipski A."/>
            <person name="Findeiss S."/>
            <person name="Freyhult E."/>
            <person name="Fulton L."/>
            <person name="Fulton R."/>
            <person name="Garcia A.C."/>
            <person name="Gardiner A."/>
            <person name="Garfield D.A."/>
            <person name="Garvin B.E."/>
            <person name="Gibson G."/>
            <person name="Gilbert D."/>
            <person name="Gnerre S."/>
            <person name="Godfrey J."/>
            <person name="Good R."/>
            <person name="Gotea V."/>
            <person name="Gravely B."/>
            <person name="Greenberg A.J."/>
            <person name="Griffiths-Jones S."/>
            <person name="Gross S."/>
            <person name="Guigo R."/>
            <person name="Gustafson E.A."/>
            <person name="Haerty W."/>
            <person name="Hahn M.W."/>
            <person name="Halligan D.L."/>
            <person name="Halpern A.L."/>
            <person name="Halter G.M."/>
            <person name="Han M.V."/>
            <person name="Heger A."/>
            <person name="Hillier L."/>
            <person name="Hinrichs A.S."/>
            <person name="Holmes I."/>
            <person name="Hoskins R.A."/>
            <person name="Hubisz M.J."/>
            <person name="Hultmark D."/>
            <person name="Huntley M.A."/>
            <person name="Jaffe D.B."/>
            <person name="Jagadeeshan S."/>
            <person name="Jeck W.R."/>
            <person name="Johnson J."/>
            <person name="Jones C.D."/>
            <person name="Jordan W.C."/>
            <person name="Karpen G.H."/>
            <person name="Kataoka E."/>
            <person name="Keightley P.D."/>
            <person name="Kheradpour P."/>
            <person name="Kirkness E.F."/>
            <person name="Koerich L.B."/>
            <person name="Kristiansen K."/>
            <person name="Kudrna D."/>
            <person name="Kulathinal R.J."/>
            <person name="Kumar S."/>
            <person name="Kwok R."/>
            <person name="Lander E."/>
            <person name="Langley C.H."/>
            <person name="Lapoint R."/>
            <person name="Lazzaro B.P."/>
            <person name="Lee S.J."/>
            <person name="Levesque L."/>
            <person name="Li R."/>
            <person name="Lin C.F."/>
            <person name="Lin M.F."/>
            <person name="Lindblad-Toh K."/>
            <person name="Llopart A."/>
            <person name="Long M."/>
            <person name="Low L."/>
            <person name="Lozovsky E."/>
            <person name="Lu J."/>
            <person name="Luo M."/>
            <person name="Machado C.A."/>
            <person name="Makalowski W."/>
            <person name="Marzo M."/>
            <person name="Matsuda M."/>
            <person name="Matzkin L."/>
            <person name="McAllister B."/>
            <person name="McBride C.S."/>
            <person name="McKernan B."/>
            <person name="McKernan K."/>
            <person name="Mendez-Lago M."/>
            <person name="Minx P."/>
            <person name="Mollenhauer M.U."/>
            <person name="Montooth K."/>
            <person name="Mount S.M."/>
            <person name="Mu X."/>
            <person name="Myers E."/>
            <person name="Negre B."/>
            <person name="Newfeld S."/>
            <person name="Nielsen R."/>
            <person name="Noor M.A."/>
            <person name="O'Grady P."/>
            <person name="Pachter L."/>
            <person name="Papaceit M."/>
            <person name="Parisi M.J."/>
            <person name="Parisi M."/>
            <person name="Parts L."/>
            <person name="Pedersen J.S."/>
            <person name="Pesole G."/>
            <person name="Phillippy A.M."/>
            <person name="Ponting C.P."/>
            <person name="Pop M."/>
            <person name="Porcelli D."/>
            <person name="Powell J.R."/>
            <person name="Prohaska S."/>
            <person name="Pruitt K."/>
            <person name="Puig M."/>
            <person name="Quesneville H."/>
            <person name="Ram K.R."/>
            <person name="Rand D."/>
            <person name="Rasmussen M.D."/>
            <person name="Reed L.K."/>
            <person name="Reenan R."/>
            <person name="Reily A."/>
            <person name="Remington K.A."/>
            <person name="Rieger T.T."/>
            <person name="Ritchie M.G."/>
            <person name="Robin C."/>
            <person name="Rogers Y.H."/>
            <person name="Rohde C."/>
            <person name="Rozas J."/>
            <person name="Rubenfield M.J."/>
            <person name="Ruiz A."/>
            <person name="Russo S."/>
            <person name="Salzberg S.L."/>
            <person name="Sanchez-Gracia A."/>
            <person name="Saranga D.J."/>
            <person name="Sato H."/>
            <person name="Schaeffer S.W."/>
            <person name="Schatz M.C."/>
            <person name="Schlenke T."/>
            <person name="Schwartz R."/>
            <person name="Segarra C."/>
            <person name="Singh R.S."/>
            <person name="Sirot L."/>
            <person name="Sirota M."/>
            <person name="Sisneros N.B."/>
            <person name="Smith C.D."/>
            <person name="Smith T.F."/>
            <person name="Spieth J."/>
            <person name="Stage D.E."/>
            <person name="Stark A."/>
            <person name="Stephan W."/>
            <person name="Strausberg R.L."/>
            <person name="Strempel S."/>
            <person name="Sturgill D."/>
            <person name="Sutton G."/>
            <person name="Sutton G.G."/>
            <person name="Tao W."/>
            <person name="Teichmann S."/>
            <person name="Tobari Y.N."/>
            <person name="Tomimura Y."/>
            <person name="Tsolas J.M."/>
            <person name="Valente V.L."/>
            <person name="Venter E."/>
            <person name="Venter J.C."/>
            <person name="Vicario S."/>
            <person name="Vieira F.G."/>
            <person name="Vilella A.J."/>
            <person name="Villasante A."/>
            <person name="Walenz B."/>
            <person name="Wang J."/>
            <person name="Wasserman M."/>
            <person name="Watts T."/>
            <person name="Wilson D."/>
            <person name="Wilson R.K."/>
            <person name="Wing R.A."/>
            <person name="Wolfner M.F."/>
            <person name="Wong A."/>
            <person name="Wong G.K."/>
            <person name="Wu C.I."/>
            <person name="Wu G."/>
            <person name="Yamamoto D."/>
            <person name="Yang H.P."/>
            <person name="Yang S.P."/>
            <person name="Yorke J.A."/>
            <person name="Yoshida K."/>
            <person name="Zdobnov E."/>
            <person name="Zhang P."/>
            <person name="Zhang Y."/>
            <person name="Zimin A.V."/>
            <person name="Baldwin J."/>
            <person name="Abdouelleil A."/>
            <person name="Abdulkadir J."/>
            <person name="Abebe A."/>
            <person name="Abera B."/>
            <person name="Abreu J."/>
            <person name="Acer S.C."/>
            <person name="Aftuck L."/>
            <person name="Alexander A."/>
            <person name="An P."/>
            <person name="Anderson E."/>
            <person name="Anderson S."/>
            <person name="Arachi H."/>
            <person name="Azer M."/>
            <person name="Bachantsang P."/>
            <person name="Barry A."/>
            <person name="Bayul T."/>
            <person name="Berlin A."/>
            <person name="Bessette D."/>
            <person name="Bloom T."/>
            <person name="Blye J."/>
            <person name="Boguslavskiy L."/>
            <person name="Bonnet C."/>
            <person name="Boukhgalter B."/>
            <person name="Bourzgui I."/>
            <person name="Brown A."/>
            <person name="Cahill P."/>
            <person name="Channer S."/>
            <person name="Cheshatsang Y."/>
            <person name="Chuda L."/>
            <person name="Citroen M."/>
            <person name="Collymore A."/>
            <person name="Cooke P."/>
            <person name="Costello M."/>
            <person name="D'Aco K."/>
            <person name="Daza R."/>
            <person name="De Haan G."/>
            <person name="DeGray S."/>
            <person name="DeMaso C."/>
            <person name="Dhargay N."/>
            <person name="Dooley K."/>
            <person name="Dooley E."/>
            <person name="Doricent M."/>
            <person name="Dorje P."/>
            <person name="Dorjee K."/>
            <person name="Dupes A."/>
            <person name="Elong R."/>
            <person name="Falk J."/>
            <person name="Farina A."/>
            <person name="Faro S."/>
            <person name="Ferguson D."/>
            <person name="Fisher S."/>
            <person name="Foley C.D."/>
            <person name="Franke A."/>
            <person name="Friedrich D."/>
            <person name="Gadbois L."/>
            <person name="Gearin G."/>
            <person name="Gearin C.R."/>
            <person name="Giannoukos G."/>
            <person name="Goode T."/>
            <person name="Graham J."/>
            <person name="Grandbois E."/>
            <person name="Grewal S."/>
            <person name="Gyaltsen K."/>
            <person name="Hafez N."/>
            <person name="Hagos B."/>
            <person name="Hall J."/>
            <person name="Henson C."/>
            <person name="Hollinger A."/>
            <person name="Honan T."/>
            <person name="Huard M.D."/>
            <person name="Hughes L."/>
            <person name="Hurhula B."/>
            <person name="Husby M.E."/>
            <person name="Kamat A."/>
            <person name="Kanga B."/>
            <person name="Kashin S."/>
            <person name="Khazanovich D."/>
            <person name="Kisner P."/>
            <person name="Lance K."/>
            <person name="Lara M."/>
            <person name="Lee W."/>
            <person name="Lennon N."/>
            <person name="Letendre F."/>
            <person name="LeVine R."/>
            <person name="Lipovsky A."/>
            <person name="Liu X."/>
            <person name="Liu J."/>
            <person name="Liu S."/>
            <person name="Lokyitsang T."/>
            <person name="Lokyitsang Y."/>
            <person name="Lubonja R."/>
            <person name="Lui A."/>
            <person name="MacDonald P."/>
            <person name="Magnisalis V."/>
            <person name="Maru K."/>
            <person name="Matthews C."/>
            <person name="McCusker W."/>
            <person name="McDonough S."/>
            <person name="Mehta T."/>
            <person name="Meldrim J."/>
            <person name="Meneus L."/>
            <person name="Mihai O."/>
            <person name="Mihalev A."/>
            <person name="Mihova T."/>
            <person name="Mittelman R."/>
            <person name="Mlenga V."/>
            <person name="Montmayeur A."/>
            <person name="Mulrain L."/>
            <person name="Navidi A."/>
            <person name="Naylor J."/>
            <person name="Negash T."/>
            <person name="Nguyen T."/>
            <person name="Nguyen N."/>
            <person name="Nicol R."/>
            <person name="Norbu C."/>
            <person name="Norbu N."/>
            <person name="Novod N."/>
            <person name="O'Neill B."/>
            <person name="Osman S."/>
            <person name="Markiewicz E."/>
            <person name="Oyono O.L."/>
            <person name="Patti C."/>
            <person name="Phunkhang P."/>
            <person name="Pierre F."/>
            <person name="Priest M."/>
            <person name="Raghuraman S."/>
            <person name="Rege F."/>
            <person name="Reyes R."/>
            <person name="Rise C."/>
            <person name="Rogov P."/>
            <person name="Ross K."/>
            <person name="Ryan E."/>
            <person name="Settipalli S."/>
            <person name="Shea T."/>
            <person name="Sherpa N."/>
            <person name="Shi L."/>
            <person name="Shih D."/>
            <person name="Sparrow T."/>
            <person name="Spaulding J."/>
            <person name="Stalker J."/>
            <person name="Stange-Thomann N."/>
            <person name="Stavropoulos S."/>
            <person name="Stone C."/>
            <person name="Strader C."/>
            <person name="Tesfaye S."/>
            <person name="Thomson T."/>
            <person name="Thoulutsang Y."/>
            <person name="Thoulutsang D."/>
            <person name="Topham K."/>
            <person name="Topping I."/>
            <person name="Tsamla T."/>
            <person name="Vassiliev H."/>
            <person name="Vo A."/>
            <person name="Wangchuk T."/>
            <person name="Wangdi T."/>
            <person name="Weiand M."/>
            <person name="Wilkinson J."/>
            <person name="Wilson A."/>
            <person name="Yadav S."/>
            <person name="Young G."/>
            <person name="Yu Q."/>
            <person name="Zembek L."/>
            <person name="Zhong D."/>
            <person name="Zimmer A."/>
            <person name="Zwirko Z."/>
            <person name="Jaffe D.B."/>
            <person name="Alvarez P."/>
            <person name="Brockman W."/>
            <person name="Butler J."/>
            <person name="Chin C."/>
            <person name="Gnerre S."/>
            <person name="Grabherr M."/>
            <person name="Kleber M."/>
            <person name="Mauceli E."/>
            <person name="MacCallum I."/>
        </authorList>
    </citation>
    <scope>NUCLEOTIDE SEQUENCE [LARGE SCALE GENOMIC DNA]</scope>
    <source>
        <strain evidence="4">Tucson 14024-0371.13</strain>
    </source>
</reference>
<dbReference type="EMBL" id="CH902624">
    <property type="protein sequence ID" value="EDV33536.1"/>
    <property type="molecule type" value="Genomic_DNA"/>
</dbReference>
<keyword evidence="2" id="KW-0732">Signal</keyword>
<feature type="transmembrane region" description="Helical" evidence="1">
    <location>
        <begin position="62"/>
        <end position="88"/>
    </location>
</feature>
<evidence type="ECO:0000313" key="4">
    <source>
        <dbReference type="Proteomes" id="UP000007801"/>
    </source>
</evidence>
<keyword evidence="1" id="KW-0472">Membrane</keyword>
<dbReference type="OrthoDB" id="8195786at2759"/>
<protein>
    <submittedName>
        <fullName evidence="3">Uncharacterized protein</fullName>
    </submittedName>
</protein>
<gene>
    <name evidence="3" type="primary">Dana\GF24948</name>
    <name evidence="3" type="synonym">dana_GLEANR_963</name>
    <name evidence="3" type="ORF">GF24948</name>
</gene>
<accession>B3MUK7</accession>
<dbReference type="HOGENOM" id="CLU_1898388_0_0_1"/>
<evidence type="ECO:0000256" key="2">
    <source>
        <dbReference type="SAM" id="SignalP"/>
    </source>
</evidence>
<dbReference type="PhylomeDB" id="B3MUK7"/>
<keyword evidence="1" id="KW-0812">Transmembrane</keyword>
<dbReference type="GeneID" id="6507575"/>
<organism evidence="3 4">
    <name type="scientific">Drosophila ananassae</name>
    <name type="common">Fruit fly</name>
    <dbReference type="NCBI Taxonomy" id="7217"/>
    <lineage>
        <taxon>Eukaryota</taxon>
        <taxon>Metazoa</taxon>
        <taxon>Ecdysozoa</taxon>
        <taxon>Arthropoda</taxon>
        <taxon>Hexapoda</taxon>
        <taxon>Insecta</taxon>
        <taxon>Pterygota</taxon>
        <taxon>Neoptera</taxon>
        <taxon>Endopterygota</taxon>
        <taxon>Diptera</taxon>
        <taxon>Brachycera</taxon>
        <taxon>Muscomorpha</taxon>
        <taxon>Ephydroidea</taxon>
        <taxon>Drosophilidae</taxon>
        <taxon>Drosophila</taxon>
        <taxon>Sophophora</taxon>
    </lineage>
</organism>
<dbReference type="AlphaFoldDB" id="B3MUK7"/>
<sequence length="128" mass="14303">MSRCAYLLCLLFLASSCLISSASAGRSNYGRRYKTTEAPTTTTTPPPTPKEYLDSRAGISTFGIIAIIFTVIVVCLVFYYGIICYPLLCRDEKKYRFMDVSSTITAATSRSIQSIENYPDQKHHHQLA</sequence>